<dbReference type="Proteomes" id="UP001279681">
    <property type="component" value="Unassembled WGS sequence"/>
</dbReference>
<dbReference type="RefSeq" id="WP_320314730.1">
    <property type="nucleotide sequence ID" value="NZ_JAVIKH010000036.1"/>
</dbReference>
<organism evidence="1 2">
    <name type="scientific">Candidatus Cetobacterium colombiensis</name>
    <dbReference type="NCBI Taxonomy" id="3073100"/>
    <lineage>
        <taxon>Bacteria</taxon>
        <taxon>Fusobacteriati</taxon>
        <taxon>Fusobacteriota</taxon>
        <taxon>Fusobacteriia</taxon>
        <taxon>Fusobacteriales</taxon>
        <taxon>Fusobacteriaceae</taxon>
        <taxon>Cetobacterium</taxon>
    </lineage>
</organism>
<keyword evidence="2" id="KW-1185">Reference proteome</keyword>
<comment type="caution">
    <text evidence="1">The sequence shown here is derived from an EMBL/GenBank/DDBJ whole genome shotgun (WGS) entry which is preliminary data.</text>
</comment>
<accession>A0ABU4WCY3</accession>
<dbReference type="EMBL" id="JAVIKH010000036">
    <property type="protein sequence ID" value="MDX8337392.1"/>
    <property type="molecule type" value="Genomic_DNA"/>
</dbReference>
<sequence length="83" mass="9818">MDKNTLFLLFCKYVTVKDTDTHIQIYYNSDLITSHQKSEKVFNYKLDHAKEILKSDVLKSKSDKEIEAFIEKNLKSLDIFLDQ</sequence>
<evidence type="ECO:0000313" key="1">
    <source>
        <dbReference type="EMBL" id="MDX8337392.1"/>
    </source>
</evidence>
<reference evidence="2" key="1">
    <citation type="submission" date="2023-07" db="EMBL/GenBank/DDBJ databases">
        <authorList>
            <person name="Colorado M.A."/>
            <person name="Villamil L.M."/>
            <person name="Melo J.F."/>
            <person name="Rodriguez J.A."/>
            <person name="Ruiz R.Y."/>
        </authorList>
    </citation>
    <scope>NUCLEOTIDE SEQUENCE [LARGE SCALE GENOMIC DNA]</scope>
    <source>
        <strain evidence="2">C33</strain>
    </source>
</reference>
<gene>
    <name evidence="1" type="ORF">RFV38_12975</name>
</gene>
<protein>
    <submittedName>
        <fullName evidence="1">Uncharacterized protein</fullName>
    </submittedName>
</protein>
<name>A0ABU4WCY3_9FUSO</name>
<evidence type="ECO:0000313" key="2">
    <source>
        <dbReference type="Proteomes" id="UP001279681"/>
    </source>
</evidence>
<proteinExistence type="predicted"/>